<gene>
    <name evidence="1" type="ORF">K1X11_009400</name>
</gene>
<organism evidence="1 2">
    <name type="scientific">Actomonas aquatica</name>
    <dbReference type="NCBI Taxonomy" id="2866162"/>
    <lineage>
        <taxon>Bacteria</taxon>
        <taxon>Pseudomonadati</taxon>
        <taxon>Verrucomicrobiota</taxon>
        <taxon>Opitutia</taxon>
        <taxon>Opitutales</taxon>
        <taxon>Opitutaceae</taxon>
        <taxon>Actomonas</taxon>
    </lineage>
</organism>
<sequence>MNSQAWRGILAAGIVALTGCESTQSRLKEREATARGWSPVTRERVTRGEIKPGDDYDMVYVALGQPGDIETITVRDGGVLTIWNYPKIVQRQISEETVDYEEITEFDVRTGQRLQYRIPVREGVYETSKQQGLQVIFRDGLVTSVRWGRNGPPAAASEEN</sequence>
<dbReference type="Proteomes" id="UP000738431">
    <property type="component" value="Chromosome"/>
</dbReference>
<evidence type="ECO:0008006" key="3">
    <source>
        <dbReference type="Google" id="ProtNLM"/>
    </source>
</evidence>
<evidence type="ECO:0000313" key="2">
    <source>
        <dbReference type="Proteomes" id="UP000738431"/>
    </source>
</evidence>
<dbReference type="EMBL" id="CP139781">
    <property type="protein sequence ID" value="WRQ89624.1"/>
    <property type="molecule type" value="Genomic_DNA"/>
</dbReference>
<accession>A0ABZ1CD68</accession>
<dbReference type="RefSeq" id="WP_221029691.1">
    <property type="nucleotide sequence ID" value="NZ_CP139781.1"/>
</dbReference>
<reference evidence="1 2" key="1">
    <citation type="submission" date="2021-08" db="EMBL/GenBank/DDBJ databases">
        <authorList>
            <person name="Zhang D."/>
            <person name="Zhang A."/>
            <person name="Wang L."/>
        </authorList>
    </citation>
    <scope>NUCLEOTIDE SEQUENCE [LARGE SCALE GENOMIC DNA]</scope>
    <source>
        <strain evidence="1 2">WL0086</strain>
    </source>
</reference>
<proteinExistence type="predicted"/>
<protein>
    <recommendedName>
        <fullName evidence="3">Lipoprotein</fullName>
    </recommendedName>
</protein>
<dbReference type="PROSITE" id="PS51257">
    <property type="entry name" value="PROKAR_LIPOPROTEIN"/>
    <property type="match status" value="1"/>
</dbReference>
<reference evidence="1 2" key="2">
    <citation type="submission" date="2023-12" db="EMBL/GenBank/DDBJ databases">
        <title>Description of an unclassified Opitutus bacterium of Verrucomicrobiota.</title>
        <authorList>
            <person name="Zhang D.-F."/>
        </authorList>
    </citation>
    <scope>NUCLEOTIDE SEQUENCE [LARGE SCALE GENOMIC DNA]</scope>
    <source>
        <strain evidence="1 2">WL0086</strain>
    </source>
</reference>
<evidence type="ECO:0000313" key="1">
    <source>
        <dbReference type="EMBL" id="WRQ89624.1"/>
    </source>
</evidence>
<keyword evidence="2" id="KW-1185">Reference proteome</keyword>
<name>A0ABZ1CD68_9BACT</name>